<dbReference type="Proteomes" id="UP000628984">
    <property type="component" value="Unassembled WGS sequence"/>
</dbReference>
<dbReference type="RefSeq" id="WP_189634681.1">
    <property type="nucleotide sequence ID" value="NZ_BMYQ01000011.1"/>
</dbReference>
<dbReference type="InterPro" id="IPR003718">
    <property type="entry name" value="OsmC/Ohr_fam"/>
</dbReference>
<dbReference type="PANTHER" id="PTHR42830">
    <property type="entry name" value="OSMOTICALLY INDUCIBLE FAMILY PROTEIN"/>
    <property type="match status" value="1"/>
</dbReference>
<name>A0A918J0N0_9RHOB</name>
<dbReference type="InterPro" id="IPR015946">
    <property type="entry name" value="KH_dom-like_a/b"/>
</dbReference>
<reference evidence="1" key="1">
    <citation type="journal article" date="2014" name="Int. J. Syst. Evol. Microbiol.">
        <title>Complete genome sequence of Corynebacterium casei LMG S-19264T (=DSM 44701T), isolated from a smear-ripened cheese.</title>
        <authorList>
            <consortium name="US DOE Joint Genome Institute (JGI-PGF)"/>
            <person name="Walter F."/>
            <person name="Albersmeier A."/>
            <person name="Kalinowski J."/>
            <person name="Ruckert C."/>
        </authorList>
    </citation>
    <scope>NUCLEOTIDE SEQUENCE</scope>
    <source>
        <strain evidence="1">KCTC 23714</strain>
    </source>
</reference>
<accession>A0A918J0N0</accession>
<evidence type="ECO:0000313" key="1">
    <source>
        <dbReference type="EMBL" id="GGW39611.1"/>
    </source>
</evidence>
<gene>
    <name evidence="1" type="ORF">GCM10011452_29890</name>
</gene>
<dbReference type="AlphaFoldDB" id="A0A918J0N0"/>
<proteinExistence type="predicted"/>
<dbReference type="SUPFAM" id="SSF82784">
    <property type="entry name" value="OsmC-like"/>
    <property type="match status" value="1"/>
</dbReference>
<dbReference type="Gene3D" id="3.30.300.20">
    <property type="match status" value="1"/>
</dbReference>
<keyword evidence="2" id="KW-1185">Reference proteome</keyword>
<dbReference type="EMBL" id="BMYQ01000011">
    <property type="protein sequence ID" value="GGW39611.1"/>
    <property type="molecule type" value="Genomic_DNA"/>
</dbReference>
<organism evidence="1 2">
    <name type="scientific">Gemmobacter lanyuensis</name>
    <dbReference type="NCBI Taxonomy" id="1054497"/>
    <lineage>
        <taxon>Bacteria</taxon>
        <taxon>Pseudomonadati</taxon>
        <taxon>Pseudomonadota</taxon>
        <taxon>Alphaproteobacteria</taxon>
        <taxon>Rhodobacterales</taxon>
        <taxon>Paracoccaceae</taxon>
        <taxon>Gemmobacter</taxon>
    </lineage>
</organism>
<dbReference type="InterPro" id="IPR036102">
    <property type="entry name" value="OsmC/Ohrsf"/>
</dbReference>
<dbReference type="PANTHER" id="PTHR42830:SF2">
    <property type="entry name" value="OSMC_OHR FAMILY PROTEIN"/>
    <property type="match status" value="1"/>
</dbReference>
<sequence>MSEHEIRVTWRRAEHATTSGTYSRDHLADYGSDTRIAVSAAPDYLGNPALADPEQLLANALASCHLLYFLALCEGSGYRVESYEDRATARVEKLPEGGFGVTTITLRPRAVFGGDKQPTAQALHRLHDRAHTGCFIANSIKSDVLIVLEGD</sequence>
<dbReference type="InterPro" id="IPR052707">
    <property type="entry name" value="OsmC_Ohr_Peroxiredoxin"/>
</dbReference>
<evidence type="ECO:0000313" key="2">
    <source>
        <dbReference type="Proteomes" id="UP000628984"/>
    </source>
</evidence>
<protein>
    <submittedName>
        <fullName evidence="1">Redox protein</fullName>
    </submittedName>
</protein>
<reference evidence="1" key="2">
    <citation type="submission" date="2020-09" db="EMBL/GenBank/DDBJ databases">
        <authorList>
            <person name="Sun Q."/>
            <person name="Kim S."/>
        </authorList>
    </citation>
    <scope>NUCLEOTIDE SEQUENCE</scope>
    <source>
        <strain evidence="1">KCTC 23714</strain>
    </source>
</reference>
<dbReference type="Pfam" id="PF02566">
    <property type="entry name" value="OsmC"/>
    <property type="match status" value="1"/>
</dbReference>
<comment type="caution">
    <text evidence="1">The sequence shown here is derived from an EMBL/GenBank/DDBJ whole genome shotgun (WGS) entry which is preliminary data.</text>
</comment>